<dbReference type="Proteomes" id="UP001153334">
    <property type="component" value="Unassembled WGS sequence"/>
</dbReference>
<accession>A0ACC2IWU6</accession>
<evidence type="ECO:0000313" key="1">
    <source>
        <dbReference type="EMBL" id="KAJ8119692.1"/>
    </source>
</evidence>
<sequence>MGLIDLSQNYSFYALPLAWFISFAPGVYSKALAGKNYDIANPRALAENVQKDEKLPKEIKAKILRCEAAAANGQDTLSLFIASVIAANYAGVPVETINKLVALYLSSRVAFNFTYIFLQSNPSFAPVRSLIWNVGIVSWVTLFVKAGNRL</sequence>
<name>A0ACC2IWU6_9PEZI</name>
<reference evidence="1" key="1">
    <citation type="submission" date="2022-11" db="EMBL/GenBank/DDBJ databases">
        <title>Genome Sequence of Nemania bipapillata.</title>
        <authorList>
            <person name="Buettner E."/>
        </authorList>
    </citation>
    <scope>NUCLEOTIDE SEQUENCE</scope>
    <source>
        <strain evidence="1">CP14</strain>
    </source>
</reference>
<gene>
    <name evidence="1" type="ORF">ONZ43_g3415</name>
</gene>
<protein>
    <submittedName>
        <fullName evidence="1">Uncharacterized protein</fullName>
    </submittedName>
</protein>
<proteinExistence type="predicted"/>
<organism evidence="1 2">
    <name type="scientific">Nemania bipapillata</name>
    <dbReference type="NCBI Taxonomy" id="110536"/>
    <lineage>
        <taxon>Eukaryota</taxon>
        <taxon>Fungi</taxon>
        <taxon>Dikarya</taxon>
        <taxon>Ascomycota</taxon>
        <taxon>Pezizomycotina</taxon>
        <taxon>Sordariomycetes</taxon>
        <taxon>Xylariomycetidae</taxon>
        <taxon>Xylariales</taxon>
        <taxon>Xylariaceae</taxon>
        <taxon>Nemania</taxon>
    </lineage>
</organism>
<keyword evidence="2" id="KW-1185">Reference proteome</keyword>
<evidence type="ECO:0000313" key="2">
    <source>
        <dbReference type="Proteomes" id="UP001153334"/>
    </source>
</evidence>
<dbReference type="EMBL" id="JAPESX010000791">
    <property type="protein sequence ID" value="KAJ8119692.1"/>
    <property type="molecule type" value="Genomic_DNA"/>
</dbReference>
<comment type="caution">
    <text evidence="1">The sequence shown here is derived from an EMBL/GenBank/DDBJ whole genome shotgun (WGS) entry which is preliminary data.</text>
</comment>